<feature type="active site" description="Proton donor/acceptor" evidence="3">
    <location>
        <position position="136"/>
    </location>
</feature>
<name>A0A5C5GC43_9RHOB</name>
<protein>
    <submittedName>
        <fullName evidence="5">Dihydrodipicolinate synthase family protein</fullName>
    </submittedName>
</protein>
<dbReference type="InterPro" id="IPR013785">
    <property type="entry name" value="Aldolase_TIM"/>
</dbReference>
<sequence>MKGVYCAAATPLNADLSPDTGRLADHCRQLLEDGCHGVALLGSTGEANSFSVSERTTMLESVVKAGLSPETLMPGTGVANLPETVELTRHALSLGVTTVVMLPPFYYKEPGDAGVVESYCRVLDEVDDDRLRVVLYHIPQFSQTSITPKVIEDLTGRYPQTVVGMKDSAGNLDRMIEIAGRFPGFDVLSGADPLMLPLLKAGCAGCITATSNLLSTDLRFIYDNYANDSRRDDVDAAQARVVSVRELSNRHAQIPTIKTMVGGRYDDSSWRRVRTPLMPLPEDDGDAICSDLRALMN</sequence>
<dbReference type="Proteomes" id="UP000314011">
    <property type="component" value="Unassembled WGS sequence"/>
</dbReference>
<organism evidence="5 6">
    <name type="scientific">Pelagovum pacificum</name>
    <dbReference type="NCBI Taxonomy" id="2588711"/>
    <lineage>
        <taxon>Bacteria</taxon>
        <taxon>Pseudomonadati</taxon>
        <taxon>Pseudomonadota</taxon>
        <taxon>Alphaproteobacteria</taxon>
        <taxon>Rhodobacterales</taxon>
        <taxon>Paracoccaceae</taxon>
        <taxon>Pelagovum</taxon>
    </lineage>
</organism>
<dbReference type="OrthoDB" id="9782828at2"/>
<dbReference type="EMBL" id="VFFF01000002">
    <property type="protein sequence ID" value="TNY31552.1"/>
    <property type="molecule type" value="Genomic_DNA"/>
</dbReference>
<evidence type="ECO:0000256" key="2">
    <source>
        <dbReference type="PIRNR" id="PIRNR001365"/>
    </source>
</evidence>
<dbReference type="Gene3D" id="3.20.20.70">
    <property type="entry name" value="Aldolase class I"/>
    <property type="match status" value="1"/>
</dbReference>
<feature type="binding site" evidence="4">
    <location>
        <position position="207"/>
    </location>
    <ligand>
        <name>pyruvate</name>
        <dbReference type="ChEBI" id="CHEBI:15361"/>
    </ligand>
</feature>
<evidence type="ECO:0000256" key="1">
    <source>
        <dbReference type="ARBA" id="ARBA00023239"/>
    </source>
</evidence>
<comment type="similarity">
    <text evidence="2">Belongs to the DapA family.</text>
</comment>
<dbReference type="PANTHER" id="PTHR12128:SF67">
    <property type="entry name" value="BLR3884 PROTEIN"/>
    <property type="match status" value="1"/>
</dbReference>
<evidence type="ECO:0000256" key="4">
    <source>
        <dbReference type="PIRSR" id="PIRSR001365-2"/>
    </source>
</evidence>
<dbReference type="PANTHER" id="PTHR12128">
    <property type="entry name" value="DIHYDRODIPICOLINATE SYNTHASE"/>
    <property type="match status" value="1"/>
</dbReference>
<keyword evidence="1 2" id="KW-0456">Lyase</keyword>
<proteinExistence type="inferred from homology"/>
<reference evidence="5 6" key="1">
    <citation type="submission" date="2019-06" db="EMBL/GenBank/DDBJ databases">
        <title>Genome of new Rhodobacteraceae sp. SM1903.</title>
        <authorList>
            <person name="Ren X."/>
        </authorList>
    </citation>
    <scope>NUCLEOTIDE SEQUENCE [LARGE SCALE GENOMIC DNA]</scope>
    <source>
        <strain evidence="5 6">SM1903</strain>
    </source>
</reference>
<evidence type="ECO:0000313" key="6">
    <source>
        <dbReference type="Proteomes" id="UP000314011"/>
    </source>
</evidence>
<accession>A0A5C5GC43</accession>
<evidence type="ECO:0000256" key="3">
    <source>
        <dbReference type="PIRSR" id="PIRSR001365-1"/>
    </source>
</evidence>
<evidence type="ECO:0000313" key="5">
    <source>
        <dbReference type="EMBL" id="TNY31552.1"/>
    </source>
</evidence>
<dbReference type="InterPro" id="IPR002220">
    <property type="entry name" value="DapA-like"/>
</dbReference>
<dbReference type="AlphaFoldDB" id="A0A5C5GC43"/>
<dbReference type="GO" id="GO:0008840">
    <property type="term" value="F:4-hydroxy-tetrahydrodipicolinate synthase activity"/>
    <property type="evidence" value="ECO:0007669"/>
    <property type="project" value="TreeGrafter"/>
</dbReference>
<dbReference type="RefSeq" id="WP_140196630.1">
    <property type="nucleotide sequence ID" value="NZ_CP065915.1"/>
</dbReference>
<feature type="active site" description="Schiff-base intermediate with substrate" evidence="3">
    <location>
        <position position="166"/>
    </location>
</feature>
<dbReference type="SMART" id="SM01130">
    <property type="entry name" value="DHDPS"/>
    <property type="match status" value="1"/>
</dbReference>
<dbReference type="CDD" id="cd00408">
    <property type="entry name" value="DHDPS-like"/>
    <property type="match status" value="1"/>
</dbReference>
<dbReference type="SUPFAM" id="SSF51569">
    <property type="entry name" value="Aldolase"/>
    <property type="match status" value="1"/>
</dbReference>
<gene>
    <name evidence="5" type="ORF">FHY64_16225</name>
</gene>
<dbReference type="PIRSF" id="PIRSF001365">
    <property type="entry name" value="DHDPS"/>
    <property type="match status" value="1"/>
</dbReference>
<dbReference type="Pfam" id="PF00701">
    <property type="entry name" value="DHDPS"/>
    <property type="match status" value="1"/>
</dbReference>
<dbReference type="PRINTS" id="PR00146">
    <property type="entry name" value="DHPICSNTHASE"/>
</dbReference>
<comment type="caution">
    <text evidence="5">The sequence shown here is derived from an EMBL/GenBank/DDBJ whole genome shotgun (WGS) entry which is preliminary data.</text>
</comment>
<keyword evidence="6" id="KW-1185">Reference proteome</keyword>
<feature type="binding site" evidence="4">
    <location>
        <position position="44"/>
    </location>
    <ligand>
        <name>pyruvate</name>
        <dbReference type="ChEBI" id="CHEBI:15361"/>
    </ligand>
</feature>